<dbReference type="AlphaFoldDB" id="A0A4Y2I0Y7"/>
<feature type="chain" id="PRO_5021383593" evidence="1">
    <location>
        <begin position="19"/>
        <end position="161"/>
    </location>
</feature>
<protein>
    <submittedName>
        <fullName evidence="2">Uncharacterized protein</fullName>
    </submittedName>
</protein>
<dbReference type="EMBL" id="BGPR01002277">
    <property type="protein sequence ID" value="GBM70826.1"/>
    <property type="molecule type" value="Genomic_DNA"/>
</dbReference>
<evidence type="ECO:0000313" key="2">
    <source>
        <dbReference type="EMBL" id="GBM70826.1"/>
    </source>
</evidence>
<keyword evidence="1" id="KW-0732">Signal</keyword>
<proteinExistence type="predicted"/>
<dbReference type="Proteomes" id="UP000499080">
    <property type="component" value="Unassembled WGS sequence"/>
</dbReference>
<gene>
    <name evidence="2" type="ORF">AVEN_69114_1</name>
</gene>
<name>A0A4Y2I0Y7_ARAVE</name>
<evidence type="ECO:0000313" key="3">
    <source>
        <dbReference type="Proteomes" id="UP000499080"/>
    </source>
</evidence>
<reference evidence="2 3" key="1">
    <citation type="journal article" date="2019" name="Sci. Rep.">
        <title>Orb-weaving spider Araneus ventricosus genome elucidates the spidroin gene catalogue.</title>
        <authorList>
            <person name="Kono N."/>
            <person name="Nakamura H."/>
            <person name="Ohtoshi R."/>
            <person name="Moran D.A.P."/>
            <person name="Shinohara A."/>
            <person name="Yoshida Y."/>
            <person name="Fujiwara M."/>
            <person name="Mori M."/>
            <person name="Tomita M."/>
            <person name="Arakawa K."/>
        </authorList>
    </citation>
    <scope>NUCLEOTIDE SEQUENCE [LARGE SCALE GENOMIC DNA]</scope>
</reference>
<keyword evidence="3" id="KW-1185">Reference proteome</keyword>
<evidence type="ECO:0000256" key="1">
    <source>
        <dbReference type="SAM" id="SignalP"/>
    </source>
</evidence>
<organism evidence="2 3">
    <name type="scientific">Araneus ventricosus</name>
    <name type="common">Orbweaver spider</name>
    <name type="synonym">Epeira ventricosa</name>
    <dbReference type="NCBI Taxonomy" id="182803"/>
    <lineage>
        <taxon>Eukaryota</taxon>
        <taxon>Metazoa</taxon>
        <taxon>Ecdysozoa</taxon>
        <taxon>Arthropoda</taxon>
        <taxon>Chelicerata</taxon>
        <taxon>Arachnida</taxon>
        <taxon>Araneae</taxon>
        <taxon>Araneomorphae</taxon>
        <taxon>Entelegynae</taxon>
        <taxon>Araneoidea</taxon>
        <taxon>Araneidae</taxon>
        <taxon>Araneus</taxon>
    </lineage>
</organism>
<comment type="caution">
    <text evidence="2">The sequence shown here is derived from an EMBL/GenBank/DDBJ whole genome shotgun (WGS) entry which is preliminary data.</text>
</comment>
<sequence>MQPLLISQLACLSLTTQSLQTHGIQEERSRGSQSLYICYLIKNCFGALSTRPCPYVRLKKNQIVPLNSYILVLQELSDEEKACDYINASDIVDKEHIEENYLSNLENEVSDLQDIKDLSDDDSDADESNYFMKTIYRTKTVIGKKNQGSFGNSQMKEKNHR</sequence>
<feature type="signal peptide" evidence="1">
    <location>
        <begin position="1"/>
        <end position="18"/>
    </location>
</feature>
<accession>A0A4Y2I0Y7</accession>